<evidence type="ECO:0000313" key="2">
    <source>
        <dbReference type="Proteomes" id="UP000094112"/>
    </source>
</evidence>
<name>A0A1E3NUP5_WICAA</name>
<organism evidence="1 2">
    <name type="scientific">Wickerhamomyces anomalus (strain ATCC 58044 / CBS 1984 / NCYC 433 / NRRL Y-366-8)</name>
    <name type="common">Yeast</name>
    <name type="synonym">Hansenula anomala</name>
    <dbReference type="NCBI Taxonomy" id="683960"/>
    <lineage>
        <taxon>Eukaryota</taxon>
        <taxon>Fungi</taxon>
        <taxon>Dikarya</taxon>
        <taxon>Ascomycota</taxon>
        <taxon>Saccharomycotina</taxon>
        <taxon>Saccharomycetes</taxon>
        <taxon>Phaffomycetales</taxon>
        <taxon>Wickerhamomycetaceae</taxon>
        <taxon>Wickerhamomyces</taxon>
    </lineage>
</organism>
<dbReference type="EMBL" id="KV454215">
    <property type="protein sequence ID" value="ODQ56865.1"/>
    <property type="molecule type" value="Genomic_DNA"/>
</dbReference>
<dbReference type="Proteomes" id="UP000094112">
    <property type="component" value="Unassembled WGS sequence"/>
</dbReference>
<dbReference type="RefSeq" id="XP_019036072.1">
    <property type="nucleotide sequence ID" value="XM_019183979.1"/>
</dbReference>
<protein>
    <submittedName>
        <fullName evidence="1">Uncharacterized protein</fullName>
    </submittedName>
</protein>
<gene>
    <name evidence="1" type="ORF">WICANDRAFT_65747</name>
</gene>
<dbReference type="OrthoDB" id="3979317at2759"/>
<reference evidence="1 2" key="1">
    <citation type="journal article" date="2016" name="Proc. Natl. Acad. Sci. U.S.A.">
        <title>Comparative genomics of biotechnologically important yeasts.</title>
        <authorList>
            <person name="Riley R."/>
            <person name="Haridas S."/>
            <person name="Wolfe K.H."/>
            <person name="Lopes M.R."/>
            <person name="Hittinger C.T."/>
            <person name="Goeker M."/>
            <person name="Salamov A.A."/>
            <person name="Wisecaver J.H."/>
            <person name="Long T.M."/>
            <person name="Calvey C.H."/>
            <person name="Aerts A.L."/>
            <person name="Barry K.W."/>
            <person name="Choi C."/>
            <person name="Clum A."/>
            <person name="Coughlan A.Y."/>
            <person name="Deshpande S."/>
            <person name="Douglass A.P."/>
            <person name="Hanson S.J."/>
            <person name="Klenk H.-P."/>
            <person name="LaButti K.M."/>
            <person name="Lapidus A."/>
            <person name="Lindquist E.A."/>
            <person name="Lipzen A.M."/>
            <person name="Meier-Kolthoff J.P."/>
            <person name="Ohm R.A."/>
            <person name="Otillar R.P."/>
            <person name="Pangilinan J.L."/>
            <person name="Peng Y."/>
            <person name="Rokas A."/>
            <person name="Rosa C.A."/>
            <person name="Scheuner C."/>
            <person name="Sibirny A.A."/>
            <person name="Slot J.C."/>
            <person name="Stielow J.B."/>
            <person name="Sun H."/>
            <person name="Kurtzman C.P."/>
            <person name="Blackwell M."/>
            <person name="Grigoriev I.V."/>
            <person name="Jeffries T.W."/>
        </authorList>
    </citation>
    <scope>NUCLEOTIDE SEQUENCE [LARGE SCALE GENOMIC DNA]</scope>
    <source>
        <strain evidence="2">ATCC 58044 / CBS 1984 / NCYC 433 / NRRL Y-366-8</strain>
    </source>
</reference>
<keyword evidence="2" id="KW-1185">Reference proteome</keyword>
<evidence type="ECO:0000313" key="1">
    <source>
        <dbReference type="EMBL" id="ODQ56865.1"/>
    </source>
</evidence>
<dbReference type="AlphaFoldDB" id="A0A1E3NUP5"/>
<proteinExistence type="predicted"/>
<accession>A0A1E3NUP5</accession>
<dbReference type="GeneID" id="30201225"/>
<sequence length="150" mass="17510">MSEVELLKQRIEKLEKEIDDLKQVTIFSDIQPYIEENQDKFKQLKISSIGLSYLIKYQKGTILKDIFQRVAKDLLQDVEDIQLLDPKSGKVLTGEEDMSLFEHDGIFHLDFQYASANCGHNHHDHDHYDSDEDFTDDENFYSSCSCTHPH</sequence>